<evidence type="ECO:0000313" key="3">
    <source>
        <dbReference type="Proteomes" id="UP001499967"/>
    </source>
</evidence>
<dbReference type="SUPFAM" id="SSF51004">
    <property type="entry name" value="C-terminal (heme d1) domain of cytochrome cd1-nitrite reductase"/>
    <property type="match status" value="1"/>
</dbReference>
<dbReference type="InterPro" id="IPR019405">
    <property type="entry name" value="Lactonase_7-beta_prop"/>
</dbReference>
<accession>A0ABP4AH65</accession>
<protein>
    <submittedName>
        <fullName evidence="2">Beta-propeller fold lactonase family protein</fullName>
    </submittedName>
</protein>
<gene>
    <name evidence="2" type="ORF">GCM10009559_28710</name>
</gene>
<dbReference type="InterPro" id="IPR011048">
    <property type="entry name" value="Haem_d1_sf"/>
</dbReference>
<dbReference type="Pfam" id="PF10282">
    <property type="entry name" value="Lactonase"/>
    <property type="match status" value="1"/>
</dbReference>
<dbReference type="EMBL" id="BAAAHP010000075">
    <property type="protein sequence ID" value="GAA0936345.1"/>
    <property type="molecule type" value="Genomic_DNA"/>
</dbReference>
<dbReference type="PANTHER" id="PTHR30344:SF1">
    <property type="entry name" value="6-PHOSPHOGLUCONOLACTONASE"/>
    <property type="match status" value="1"/>
</dbReference>
<organism evidence="2 3">
    <name type="scientific">Pseudonocardia zijingensis</name>
    <dbReference type="NCBI Taxonomy" id="153376"/>
    <lineage>
        <taxon>Bacteria</taxon>
        <taxon>Bacillati</taxon>
        <taxon>Actinomycetota</taxon>
        <taxon>Actinomycetes</taxon>
        <taxon>Pseudonocardiales</taxon>
        <taxon>Pseudonocardiaceae</taxon>
        <taxon>Pseudonocardia</taxon>
    </lineage>
</organism>
<dbReference type="Gene3D" id="2.130.10.10">
    <property type="entry name" value="YVTN repeat-like/Quinoprotein amine dehydrogenase"/>
    <property type="match status" value="1"/>
</dbReference>
<dbReference type="InterPro" id="IPR015943">
    <property type="entry name" value="WD40/YVTN_repeat-like_dom_sf"/>
</dbReference>
<reference evidence="3" key="1">
    <citation type="journal article" date="2019" name="Int. J. Syst. Evol. Microbiol.">
        <title>The Global Catalogue of Microorganisms (GCM) 10K type strain sequencing project: providing services to taxonomists for standard genome sequencing and annotation.</title>
        <authorList>
            <consortium name="The Broad Institute Genomics Platform"/>
            <consortium name="The Broad Institute Genome Sequencing Center for Infectious Disease"/>
            <person name="Wu L."/>
            <person name="Ma J."/>
        </authorList>
    </citation>
    <scope>NUCLEOTIDE SEQUENCE [LARGE SCALE GENOMIC DNA]</scope>
    <source>
        <strain evidence="3">JCM 11117</strain>
    </source>
</reference>
<comment type="caution">
    <text evidence="2">The sequence shown here is derived from an EMBL/GenBank/DDBJ whole genome shotgun (WGS) entry which is preliminary data.</text>
</comment>
<name>A0ABP4AH65_9PSEU</name>
<proteinExistence type="inferred from homology"/>
<evidence type="ECO:0000256" key="1">
    <source>
        <dbReference type="ARBA" id="ARBA00005564"/>
    </source>
</evidence>
<evidence type="ECO:0000313" key="2">
    <source>
        <dbReference type="EMBL" id="GAA0936345.1"/>
    </source>
</evidence>
<dbReference type="RefSeq" id="WP_343941843.1">
    <property type="nucleotide sequence ID" value="NZ_BAAAHP010000075.1"/>
</dbReference>
<dbReference type="InterPro" id="IPR050282">
    <property type="entry name" value="Cycloisomerase_2"/>
</dbReference>
<dbReference type="PANTHER" id="PTHR30344">
    <property type="entry name" value="6-PHOSPHOGLUCONOLACTONASE-RELATED"/>
    <property type="match status" value="1"/>
</dbReference>
<comment type="similarity">
    <text evidence="1">Belongs to the cycloisomerase 2 family.</text>
</comment>
<dbReference type="Proteomes" id="UP001499967">
    <property type="component" value="Unassembled WGS sequence"/>
</dbReference>
<sequence>MSAARTRRVVVGSADRTPAGGGRLEVLAVTTGDDGSVAVALTDTVAAGPVAFVAEHPALPIVYAASQGTGEGVVTGYALSEPGVLREQSVGRAAGGPAHLAVSGDGSHLLTADYGTSSVTLYRLDPDGTIAGRVDELRFEGSGPSPRQESSHPHQVLEVEGAFLVPDLGADVVRRIEVTAEGVLRETDRFSCPAGSGPRHAIAADGLLYVACELSGEIRWDDLGRPAGFERVIASSLTGADEVMPSAIRAGRDTILVANRGPGTVLKAARTPDGLVDPRESELGGTWPRDLVLDDDLLLVADNRADAVNILDAGEHAVRASHAVSGPTCVLVVGERPPRPS</sequence>
<keyword evidence="3" id="KW-1185">Reference proteome</keyword>